<evidence type="ECO:0000313" key="2">
    <source>
        <dbReference type="EMBL" id="MFK2917568.1"/>
    </source>
</evidence>
<accession>A0ABW8K731</accession>
<dbReference type="SUPFAM" id="SSF89069">
    <property type="entry name" value="N-terminal, cytoplasmic domain of anti-sigmaE factor RseA"/>
    <property type="match status" value="1"/>
</dbReference>
<dbReference type="Pfam" id="PF03872">
    <property type="entry name" value="RseA_N"/>
    <property type="match status" value="1"/>
</dbReference>
<sequence length="218" mass="23516">MTDTHRENLSAGMDGELTQEELRFLLRRLDHDSALQQAWSRYHLARDGLRRQLPPPASSGFSARVMLAIEQESVVAEGGRRRHWLRWSAGGAIAASVAVAALMVAQPVGPGSDGSAAAPQVASVNQAHSAVRVEAPAARSATTPAAAPAWLNQYAGLPSELTQQASATLDSGDSTFLYSRNRLNPYQVERYRAINNGDGSYLLLLHPEQKPQQQPAAQ</sequence>
<dbReference type="PANTHER" id="PTHR38104:SF1">
    <property type="entry name" value="ANTI-SIGMA-E FACTOR RSEA"/>
    <property type="match status" value="1"/>
</dbReference>
<comment type="caution">
    <text evidence="2">The sequence shown here is derived from an EMBL/GenBank/DDBJ whole genome shotgun (WGS) entry which is preliminary data.</text>
</comment>
<dbReference type="InterPro" id="IPR052383">
    <property type="entry name" value="Anti-sigma-E_RseA-like"/>
</dbReference>
<gene>
    <name evidence="2" type="ORF">ISS97_09845</name>
</gene>
<feature type="domain" description="Anti sigma-E protein RseA N-terminal" evidence="1">
    <location>
        <begin position="6"/>
        <end position="75"/>
    </location>
</feature>
<dbReference type="InterPro" id="IPR005572">
    <property type="entry name" value="Anti-sigma_E_RseA_N"/>
</dbReference>
<dbReference type="PANTHER" id="PTHR38104">
    <property type="match status" value="1"/>
</dbReference>
<protein>
    <submittedName>
        <fullName evidence="2">Sigma-E factor negative regulatory protein</fullName>
    </submittedName>
</protein>
<dbReference type="RefSeq" id="WP_379986856.1">
    <property type="nucleotide sequence ID" value="NZ_JADIKD010000010.1"/>
</dbReference>
<evidence type="ECO:0000313" key="3">
    <source>
        <dbReference type="Proteomes" id="UP001620408"/>
    </source>
</evidence>
<dbReference type="EMBL" id="JADIKD010000010">
    <property type="protein sequence ID" value="MFK2917568.1"/>
    <property type="molecule type" value="Genomic_DNA"/>
</dbReference>
<organism evidence="2 3">
    <name type="scientific">Dyella koreensis</name>
    <dbReference type="NCBI Taxonomy" id="311235"/>
    <lineage>
        <taxon>Bacteria</taxon>
        <taxon>Pseudomonadati</taxon>
        <taxon>Pseudomonadota</taxon>
        <taxon>Gammaproteobacteria</taxon>
        <taxon>Lysobacterales</taxon>
        <taxon>Rhodanobacteraceae</taxon>
        <taxon>Dyella</taxon>
    </lineage>
</organism>
<dbReference type="CDD" id="cd16328">
    <property type="entry name" value="RseA_N"/>
    <property type="match status" value="1"/>
</dbReference>
<proteinExistence type="predicted"/>
<dbReference type="Proteomes" id="UP001620408">
    <property type="component" value="Unassembled WGS sequence"/>
</dbReference>
<dbReference type="Gene3D" id="1.10.10.880">
    <property type="entry name" value="Anti sigma-E protein RseA, N-terminal domain"/>
    <property type="match status" value="1"/>
</dbReference>
<name>A0ABW8K731_9GAMM</name>
<reference evidence="2 3" key="1">
    <citation type="submission" date="2020-10" db="EMBL/GenBank/DDBJ databases">
        <title>Phylogeny of dyella-like bacteria.</title>
        <authorList>
            <person name="Fu J."/>
        </authorList>
    </citation>
    <scope>NUCLEOTIDE SEQUENCE [LARGE SCALE GENOMIC DNA]</scope>
    <source>
        <strain evidence="2 3">BB4</strain>
    </source>
</reference>
<dbReference type="InterPro" id="IPR036147">
    <property type="entry name" value="Anti-sigma_E_RseA_N_sf"/>
</dbReference>
<evidence type="ECO:0000259" key="1">
    <source>
        <dbReference type="Pfam" id="PF03872"/>
    </source>
</evidence>
<keyword evidence="3" id="KW-1185">Reference proteome</keyword>